<keyword evidence="3" id="KW-0408">Iron</keyword>
<dbReference type="EMBL" id="CP059572">
    <property type="protein sequence ID" value="QXJ26592.1"/>
    <property type="molecule type" value="Genomic_DNA"/>
</dbReference>
<proteinExistence type="predicted"/>
<evidence type="ECO:0000313" key="6">
    <source>
        <dbReference type="EMBL" id="QXJ26592.1"/>
    </source>
</evidence>
<gene>
    <name evidence="6" type="ORF">AGRA3207_003631</name>
</gene>
<evidence type="ECO:0000256" key="1">
    <source>
        <dbReference type="ARBA" id="ARBA00022714"/>
    </source>
</evidence>
<dbReference type="SUPFAM" id="SSF50022">
    <property type="entry name" value="ISP domain"/>
    <property type="match status" value="1"/>
</dbReference>
<dbReference type="InterPro" id="IPR036922">
    <property type="entry name" value="Rieske_2Fe-2S_sf"/>
</dbReference>
<accession>A0ABX8R9Z3</accession>
<dbReference type="CDD" id="cd03528">
    <property type="entry name" value="Rieske_RO_ferredoxin"/>
    <property type="match status" value="1"/>
</dbReference>
<sequence length="111" mass="11755">MTGQNTASRLVRACAVDDLPPGGIRQVPGSPPIALYNIDGEFYATADLCTHGLSSLSEEGYLENGEIECGWHLARFCVRSGAVKAPPASTPLATYEVRVVDGEVYVVTTPS</sequence>
<evidence type="ECO:0000256" key="4">
    <source>
        <dbReference type="ARBA" id="ARBA00023014"/>
    </source>
</evidence>
<protein>
    <submittedName>
        <fullName evidence="6">Non-heme iron oxygenase ferredoxin subunit</fullName>
    </submittedName>
</protein>
<organism evidence="6 7">
    <name type="scientific">Actinomadura graeca</name>
    <dbReference type="NCBI Taxonomy" id="2750812"/>
    <lineage>
        <taxon>Bacteria</taxon>
        <taxon>Bacillati</taxon>
        <taxon>Actinomycetota</taxon>
        <taxon>Actinomycetes</taxon>
        <taxon>Streptosporangiales</taxon>
        <taxon>Thermomonosporaceae</taxon>
        <taxon>Actinomadura</taxon>
    </lineage>
</organism>
<keyword evidence="2" id="KW-0479">Metal-binding</keyword>
<evidence type="ECO:0000313" key="7">
    <source>
        <dbReference type="Proteomes" id="UP001049518"/>
    </source>
</evidence>
<dbReference type="Proteomes" id="UP001049518">
    <property type="component" value="Chromosome"/>
</dbReference>
<feature type="domain" description="Rieske" evidence="5">
    <location>
        <begin position="11"/>
        <end position="106"/>
    </location>
</feature>
<reference evidence="6" key="1">
    <citation type="submission" date="2020-07" db="EMBL/GenBank/DDBJ databases">
        <authorList>
            <person name="Tarantini F.S."/>
            <person name="Hong K.W."/>
            <person name="Chan K.G."/>
        </authorList>
    </citation>
    <scope>NUCLEOTIDE SEQUENCE</scope>
    <source>
        <strain evidence="6">32-07</strain>
    </source>
</reference>
<keyword evidence="1" id="KW-0001">2Fe-2S</keyword>
<keyword evidence="7" id="KW-1185">Reference proteome</keyword>
<evidence type="ECO:0000256" key="2">
    <source>
        <dbReference type="ARBA" id="ARBA00022723"/>
    </source>
</evidence>
<dbReference type="InterPro" id="IPR017941">
    <property type="entry name" value="Rieske_2Fe-2S"/>
</dbReference>
<keyword evidence="4" id="KW-0411">Iron-sulfur</keyword>
<name>A0ABX8R9Z3_9ACTN</name>
<dbReference type="PROSITE" id="PS51296">
    <property type="entry name" value="RIESKE"/>
    <property type="match status" value="1"/>
</dbReference>
<dbReference type="Gene3D" id="2.102.10.10">
    <property type="entry name" value="Rieske [2Fe-2S] iron-sulphur domain"/>
    <property type="match status" value="1"/>
</dbReference>
<evidence type="ECO:0000259" key="5">
    <source>
        <dbReference type="PROSITE" id="PS51296"/>
    </source>
</evidence>
<evidence type="ECO:0000256" key="3">
    <source>
        <dbReference type="ARBA" id="ARBA00023004"/>
    </source>
</evidence>
<dbReference type="Pfam" id="PF00355">
    <property type="entry name" value="Rieske"/>
    <property type="match status" value="1"/>
</dbReference>